<dbReference type="GO" id="GO:0043709">
    <property type="term" value="P:cell adhesion involved in single-species biofilm formation"/>
    <property type="evidence" value="ECO:0007669"/>
    <property type="project" value="TreeGrafter"/>
</dbReference>
<keyword evidence="3" id="KW-0548">Nucleotidyltransferase</keyword>
<dbReference type="PROSITE" id="PS50887">
    <property type="entry name" value="GGDEF"/>
    <property type="match status" value="1"/>
</dbReference>
<dbReference type="InterPro" id="IPR050469">
    <property type="entry name" value="Diguanylate_Cyclase"/>
</dbReference>
<dbReference type="NCBIfam" id="TIGR00254">
    <property type="entry name" value="GGDEF"/>
    <property type="match status" value="1"/>
</dbReference>
<dbReference type="Pfam" id="PF00990">
    <property type="entry name" value="GGDEF"/>
    <property type="match status" value="1"/>
</dbReference>
<reference evidence="3" key="1">
    <citation type="submission" date="2023-04" db="EMBL/GenBank/DDBJ databases">
        <title>Complete genome sequence of Temperatibacter marinus.</title>
        <authorList>
            <person name="Rong J.-C."/>
            <person name="Yi M.-L."/>
            <person name="Zhao Q."/>
        </authorList>
    </citation>
    <scope>NUCLEOTIDE SEQUENCE</scope>
    <source>
        <strain evidence="3">NBRC 110045</strain>
    </source>
</reference>
<dbReference type="Gene3D" id="3.30.70.270">
    <property type="match status" value="1"/>
</dbReference>
<dbReference type="KEGG" id="tmk:QGN29_13040"/>
<keyword evidence="4" id="KW-1185">Reference proteome</keyword>
<dbReference type="EMBL" id="CP123872">
    <property type="protein sequence ID" value="WND02472.1"/>
    <property type="molecule type" value="Genomic_DNA"/>
</dbReference>
<organism evidence="3 4">
    <name type="scientific">Temperatibacter marinus</name>
    <dbReference type="NCBI Taxonomy" id="1456591"/>
    <lineage>
        <taxon>Bacteria</taxon>
        <taxon>Pseudomonadati</taxon>
        <taxon>Pseudomonadota</taxon>
        <taxon>Alphaproteobacteria</taxon>
        <taxon>Kordiimonadales</taxon>
        <taxon>Temperatibacteraceae</taxon>
        <taxon>Temperatibacter</taxon>
    </lineage>
</organism>
<name>A0AA52EH77_9PROT</name>
<gene>
    <name evidence="3" type="ORF">QGN29_13040</name>
</gene>
<accession>A0AA52EH77</accession>
<feature type="domain" description="GGDEF" evidence="2">
    <location>
        <begin position="103"/>
        <end position="237"/>
    </location>
</feature>
<evidence type="ECO:0000256" key="1">
    <source>
        <dbReference type="ARBA" id="ARBA00012528"/>
    </source>
</evidence>
<dbReference type="GO" id="GO:0005886">
    <property type="term" value="C:plasma membrane"/>
    <property type="evidence" value="ECO:0007669"/>
    <property type="project" value="TreeGrafter"/>
</dbReference>
<dbReference type="PANTHER" id="PTHR45138:SF24">
    <property type="entry name" value="DIGUANYLATE CYCLASE DGCC-RELATED"/>
    <property type="match status" value="1"/>
</dbReference>
<dbReference type="RefSeq" id="WP_310798307.1">
    <property type="nucleotide sequence ID" value="NZ_CP123872.1"/>
</dbReference>
<dbReference type="InterPro" id="IPR043128">
    <property type="entry name" value="Rev_trsase/Diguanyl_cyclase"/>
</dbReference>
<dbReference type="SUPFAM" id="SSF55073">
    <property type="entry name" value="Nucleotide cyclase"/>
    <property type="match status" value="1"/>
</dbReference>
<dbReference type="CDD" id="cd01949">
    <property type="entry name" value="GGDEF"/>
    <property type="match status" value="1"/>
</dbReference>
<dbReference type="AlphaFoldDB" id="A0AA52EH77"/>
<proteinExistence type="predicted"/>
<sequence length="239" mass="26497">MNEALFLEEDQKVAINPYVSGLASQLMKTAARAEMKFDSTGWQLISEVLSYAAAAEQRMSEQRDRISYLENLSITDELTGITNRRGLRRFLGTTLASVNRHKEAGVLGFIDLDGFKQINDTYGHLAGDTILRHVSHILKNAIRPTDEVSRISGDEFAIVLTRCTSEEGVERLTQIQTLINSSTINFGGIDIPIECSIGHHPFAQGTDPSKLIEQADLSMYKNKSARKAEKQAKALEQAI</sequence>
<dbReference type="Proteomes" id="UP001268683">
    <property type="component" value="Chromosome"/>
</dbReference>
<dbReference type="EC" id="2.7.7.65" evidence="1"/>
<dbReference type="GO" id="GO:0052621">
    <property type="term" value="F:diguanylate cyclase activity"/>
    <property type="evidence" value="ECO:0007669"/>
    <property type="project" value="UniProtKB-EC"/>
</dbReference>
<dbReference type="GO" id="GO:1902201">
    <property type="term" value="P:negative regulation of bacterial-type flagellum-dependent cell motility"/>
    <property type="evidence" value="ECO:0007669"/>
    <property type="project" value="TreeGrafter"/>
</dbReference>
<evidence type="ECO:0000313" key="4">
    <source>
        <dbReference type="Proteomes" id="UP001268683"/>
    </source>
</evidence>
<dbReference type="InterPro" id="IPR000160">
    <property type="entry name" value="GGDEF_dom"/>
</dbReference>
<dbReference type="SMART" id="SM00267">
    <property type="entry name" value="GGDEF"/>
    <property type="match status" value="1"/>
</dbReference>
<dbReference type="PANTHER" id="PTHR45138">
    <property type="entry name" value="REGULATORY COMPONENTS OF SENSORY TRANSDUCTION SYSTEM"/>
    <property type="match status" value="1"/>
</dbReference>
<dbReference type="InterPro" id="IPR029787">
    <property type="entry name" value="Nucleotide_cyclase"/>
</dbReference>
<evidence type="ECO:0000259" key="2">
    <source>
        <dbReference type="PROSITE" id="PS50887"/>
    </source>
</evidence>
<evidence type="ECO:0000313" key="3">
    <source>
        <dbReference type="EMBL" id="WND02472.1"/>
    </source>
</evidence>
<protein>
    <recommendedName>
        <fullName evidence="1">diguanylate cyclase</fullName>
        <ecNumber evidence="1">2.7.7.65</ecNumber>
    </recommendedName>
</protein>
<keyword evidence="3" id="KW-0808">Transferase</keyword>